<evidence type="ECO:0000313" key="2">
    <source>
        <dbReference type="EMBL" id="SCL65842.1"/>
    </source>
</evidence>
<feature type="region of interest" description="Disordered" evidence="1">
    <location>
        <begin position="340"/>
        <end position="369"/>
    </location>
</feature>
<dbReference type="AlphaFoldDB" id="A0A1C6VHS0"/>
<sequence length="369" mass="37845">MLFQPPEATDPPSAPRRRAVPPAPAPGPESPGRPASETSDPPHTRATPAKKITPTKKATTAKKAAPATKATTAKRATPARQTPEQAARPEQAASPEQAARPKPAAAPGHQDATGTHATARPAPAGTARTGGLTARLVDHPGFAPELLALAAVDVLGPGARAWADRIRAGYPEADSAGLARLATRRFVRRAGVGGASAATAGLFAPVAELAAALWTQADLVLHLAAAHGRDPAHPDRAVELLVLTRVHPDADAARTALTAARTAIKPFSEAGIKPPHEAVDEPQHEAKPQPWSELVEGARRLAAPLAAQDGGWWAVRLAARLLPGAAVLAAAAGDSAAAQRLAARATASYRHAGRETTQSQSNHSRGSSA</sequence>
<protein>
    <recommendedName>
        <fullName evidence="4">EcsC protein family protein</fullName>
    </recommendedName>
</protein>
<gene>
    <name evidence="2" type="ORF">GA0070617_5883</name>
</gene>
<dbReference type="Proteomes" id="UP000198937">
    <property type="component" value="Unassembled WGS sequence"/>
</dbReference>
<keyword evidence="3" id="KW-1185">Reference proteome</keyword>
<proteinExistence type="predicted"/>
<reference evidence="2 3" key="1">
    <citation type="submission" date="2016-06" db="EMBL/GenBank/DDBJ databases">
        <authorList>
            <person name="Kjaerup R.B."/>
            <person name="Dalgaard T.S."/>
            <person name="Juul-Madsen H.R."/>
        </authorList>
    </citation>
    <scope>NUCLEOTIDE SEQUENCE [LARGE SCALE GENOMIC DNA]</scope>
    <source>
        <strain evidence="2 3">DSM 45577</strain>
    </source>
</reference>
<feature type="compositionally biased region" description="Pro residues" evidence="1">
    <location>
        <begin position="21"/>
        <end position="31"/>
    </location>
</feature>
<evidence type="ECO:0000313" key="3">
    <source>
        <dbReference type="Proteomes" id="UP000198937"/>
    </source>
</evidence>
<evidence type="ECO:0000256" key="1">
    <source>
        <dbReference type="SAM" id="MobiDB-lite"/>
    </source>
</evidence>
<name>A0A1C6VHS0_9ACTN</name>
<evidence type="ECO:0008006" key="4">
    <source>
        <dbReference type="Google" id="ProtNLM"/>
    </source>
</evidence>
<accession>A0A1C6VHS0</accession>
<feature type="compositionally biased region" description="Low complexity" evidence="1">
    <location>
        <begin position="112"/>
        <end position="129"/>
    </location>
</feature>
<feature type="region of interest" description="Disordered" evidence="1">
    <location>
        <begin position="1"/>
        <end position="129"/>
    </location>
</feature>
<dbReference type="EMBL" id="FMIA01000002">
    <property type="protein sequence ID" value="SCL65842.1"/>
    <property type="molecule type" value="Genomic_DNA"/>
</dbReference>
<organism evidence="2 3">
    <name type="scientific">Micromonospora yangpuensis</name>
    <dbReference type="NCBI Taxonomy" id="683228"/>
    <lineage>
        <taxon>Bacteria</taxon>
        <taxon>Bacillati</taxon>
        <taxon>Actinomycetota</taxon>
        <taxon>Actinomycetes</taxon>
        <taxon>Micromonosporales</taxon>
        <taxon>Micromonosporaceae</taxon>
        <taxon>Micromonospora</taxon>
    </lineage>
</organism>
<feature type="compositionally biased region" description="Polar residues" evidence="1">
    <location>
        <begin position="355"/>
        <end position="369"/>
    </location>
</feature>
<feature type="compositionally biased region" description="Low complexity" evidence="1">
    <location>
        <begin position="44"/>
        <end position="83"/>
    </location>
</feature>